<evidence type="ECO:0000256" key="2">
    <source>
        <dbReference type="ARBA" id="ARBA00023157"/>
    </source>
</evidence>
<reference evidence="6 7" key="1">
    <citation type="submission" date="2019-11" db="EMBL/GenBank/DDBJ databases">
        <authorList>
            <person name="Yang C."/>
            <person name="Li F."/>
        </authorList>
    </citation>
    <scope>NUCLEOTIDE SEQUENCE [LARGE SCALE GENOMIC DNA]</scope>
    <source>
        <strain evidence="6">KB4526</strain>
        <tissue evidence="6">Muscle</tissue>
    </source>
</reference>
<keyword evidence="5" id="KW-0472">Membrane</keyword>
<keyword evidence="3" id="KW-0393">Immunoglobulin domain</keyword>
<feature type="compositionally biased region" description="Polar residues" evidence="4">
    <location>
        <begin position="260"/>
        <end position="270"/>
    </location>
</feature>
<evidence type="ECO:0000256" key="1">
    <source>
        <dbReference type="ARBA" id="ARBA00022729"/>
    </source>
</evidence>
<name>A0A6G1B774_CROCR</name>
<organism evidence="6 7">
    <name type="scientific">Crocuta crocuta</name>
    <name type="common">Spotted hyena</name>
    <dbReference type="NCBI Taxonomy" id="9678"/>
    <lineage>
        <taxon>Eukaryota</taxon>
        <taxon>Metazoa</taxon>
        <taxon>Chordata</taxon>
        <taxon>Craniata</taxon>
        <taxon>Vertebrata</taxon>
        <taxon>Euteleostomi</taxon>
        <taxon>Mammalia</taxon>
        <taxon>Eutheria</taxon>
        <taxon>Laurasiatheria</taxon>
        <taxon>Carnivora</taxon>
        <taxon>Feliformia</taxon>
        <taxon>Hyaenidae</taxon>
        <taxon>Crocuta</taxon>
    </lineage>
</organism>
<feature type="transmembrane region" description="Helical" evidence="5">
    <location>
        <begin position="144"/>
        <end position="166"/>
    </location>
</feature>
<dbReference type="PANTHER" id="PTHR11738">
    <property type="entry name" value="MHC CLASS I NK CELL RECEPTOR"/>
    <property type="match status" value="1"/>
</dbReference>
<keyword evidence="1" id="KW-0732">Signal</keyword>
<feature type="region of interest" description="Disordered" evidence="4">
    <location>
        <begin position="172"/>
        <end position="234"/>
    </location>
</feature>
<dbReference type="GO" id="GO:0005886">
    <property type="term" value="C:plasma membrane"/>
    <property type="evidence" value="ECO:0007669"/>
    <property type="project" value="TreeGrafter"/>
</dbReference>
<comment type="caution">
    <text evidence="6">The sequence shown here is derived from an EMBL/GenBank/DDBJ whole genome shotgun (WGS) entry which is preliminary data.</text>
</comment>
<dbReference type="AlphaFoldDB" id="A0A6G1B774"/>
<evidence type="ECO:0000313" key="7">
    <source>
        <dbReference type="Proteomes" id="UP000475037"/>
    </source>
</evidence>
<dbReference type="EMBL" id="VOAJ01001991">
    <property type="protein sequence ID" value="KAF0883591.1"/>
    <property type="molecule type" value="Genomic_DNA"/>
</dbReference>
<proteinExistence type="predicted"/>
<evidence type="ECO:0000256" key="3">
    <source>
        <dbReference type="ARBA" id="ARBA00023319"/>
    </source>
</evidence>
<feature type="compositionally biased region" description="Low complexity" evidence="4">
    <location>
        <begin position="206"/>
        <end position="216"/>
    </location>
</feature>
<feature type="non-terminal residue" evidence="6">
    <location>
        <position position="270"/>
    </location>
</feature>
<dbReference type="InterPro" id="IPR013783">
    <property type="entry name" value="Ig-like_fold"/>
</dbReference>
<dbReference type="FunFam" id="2.60.40.10:FF:000049">
    <property type="entry name" value="Leukocyte immunoglobulin-like receptor subfamily B member 1"/>
    <property type="match status" value="1"/>
</dbReference>
<dbReference type="SUPFAM" id="SSF48726">
    <property type="entry name" value="Immunoglobulin"/>
    <property type="match status" value="1"/>
</dbReference>
<evidence type="ECO:0000313" key="6">
    <source>
        <dbReference type="EMBL" id="KAF0883591.1"/>
    </source>
</evidence>
<dbReference type="PANTHER" id="PTHR11738:SF129">
    <property type="entry name" value="LEUKOCYTE-ASSOCIATED IMMUNOGLOBULIN-LIKE RECEPTOR 1"/>
    <property type="match status" value="1"/>
</dbReference>
<accession>A0A6G1B774</accession>
<dbReference type="InterPro" id="IPR050412">
    <property type="entry name" value="Ig-like_Receptors_ImmuneReg"/>
</dbReference>
<dbReference type="Gene3D" id="2.60.40.10">
    <property type="entry name" value="Immunoglobulins"/>
    <property type="match status" value="1"/>
</dbReference>
<dbReference type="GO" id="GO:0002764">
    <property type="term" value="P:immune response-regulating signaling pathway"/>
    <property type="evidence" value="ECO:0007669"/>
    <property type="project" value="TreeGrafter"/>
</dbReference>
<keyword evidence="5" id="KW-0812">Transmembrane</keyword>
<keyword evidence="5" id="KW-1133">Transmembrane helix</keyword>
<feature type="non-terminal residue" evidence="6">
    <location>
        <position position="1"/>
    </location>
</feature>
<evidence type="ECO:0000256" key="4">
    <source>
        <dbReference type="SAM" id="MobiDB-lite"/>
    </source>
</evidence>
<gene>
    <name evidence="6" type="primary">Lair1</name>
    <name evidence="6" type="ORF">FOF47_R21827</name>
</gene>
<dbReference type="Proteomes" id="UP000475037">
    <property type="component" value="Unassembled WGS sequence"/>
</dbReference>
<sequence>LPPPTINAEPAAETPLGQCVTVVCRSPAAFEVFRLEKEGGALKPDVSKRTPHDTEARFSFTADKGTEGHYHCLYYRNRAWSGRSVTLDLVVTGENTSALPQDFSGTARRPDGALRWMLRAQRGWAEWDRPWGPPQSIDLSTEHVYILVGVSVALFLCLLLLALALLRGQRQKKRSSPDSRWEGTAQWWPQEVASRGSPGGWPLGFPSHSPSHPDSPWASLSQTPAAGSPQDVTYAQLDQRVLTQRTAGAAFPQSVEPTAEASTYASLARR</sequence>
<keyword evidence="2" id="KW-1015">Disulfide bond</keyword>
<keyword evidence="7" id="KW-1185">Reference proteome</keyword>
<feature type="region of interest" description="Disordered" evidence="4">
    <location>
        <begin position="247"/>
        <end position="270"/>
    </location>
</feature>
<protein>
    <submittedName>
        <fullName evidence="6">LAIR1 protein</fullName>
    </submittedName>
</protein>
<dbReference type="InterPro" id="IPR036179">
    <property type="entry name" value="Ig-like_dom_sf"/>
</dbReference>
<feature type="compositionally biased region" description="Polar residues" evidence="4">
    <location>
        <begin position="218"/>
        <end position="233"/>
    </location>
</feature>
<evidence type="ECO:0000256" key="5">
    <source>
        <dbReference type="SAM" id="Phobius"/>
    </source>
</evidence>